<protein>
    <submittedName>
        <fullName evidence="1">Uncharacterized protein</fullName>
    </submittedName>
</protein>
<reference evidence="1" key="1">
    <citation type="submission" date="2014-11" db="EMBL/GenBank/DDBJ databases">
        <authorList>
            <person name="Amaro Gonzalez C."/>
        </authorList>
    </citation>
    <scope>NUCLEOTIDE SEQUENCE</scope>
</reference>
<dbReference type="EMBL" id="GBXM01020640">
    <property type="protein sequence ID" value="JAH87937.1"/>
    <property type="molecule type" value="Transcribed_RNA"/>
</dbReference>
<name>A0A0E9WC69_ANGAN</name>
<organism evidence="1">
    <name type="scientific">Anguilla anguilla</name>
    <name type="common">European freshwater eel</name>
    <name type="synonym">Muraena anguilla</name>
    <dbReference type="NCBI Taxonomy" id="7936"/>
    <lineage>
        <taxon>Eukaryota</taxon>
        <taxon>Metazoa</taxon>
        <taxon>Chordata</taxon>
        <taxon>Craniata</taxon>
        <taxon>Vertebrata</taxon>
        <taxon>Euteleostomi</taxon>
        <taxon>Actinopterygii</taxon>
        <taxon>Neopterygii</taxon>
        <taxon>Teleostei</taxon>
        <taxon>Anguilliformes</taxon>
        <taxon>Anguillidae</taxon>
        <taxon>Anguilla</taxon>
    </lineage>
</organism>
<accession>A0A0E9WC69</accession>
<proteinExistence type="predicted"/>
<evidence type="ECO:0000313" key="1">
    <source>
        <dbReference type="EMBL" id="JAH87937.1"/>
    </source>
</evidence>
<reference evidence="1" key="2">
    <citation type="journal article" date="2015" name="Fish Shellfish Immunol.">
        <title>Early steps in the European eel (Anguilla anguilla)-Vibrio vulnificus interaction in the gills: Role of the RtxA13 toxin.</title>
        <authorList>
            <person name="Callol A."/>
            <person name="Pajuelo D."/>
            <person name="Ebbesson L."/>
            <person name="Teles M."/>
            <person name="MacKenzie S."/>
            <person name="Amaro C."/>
        </authorList>
    </citation>
    <scope>NUCLEOTIDE SEQUENCE</scope>
</reference>
<dbReference type="AlphaFoldDB" id="A0A0E9WC69"/>
<sequence>MKCFPCEHTPITGVSRRSPPVLNLAIPNCALFSPLEEPSPPVQFPQRRQDYLR</sequence>